<organism evidence="2 3">
    <name type="scientific">Vibrio scophthalmi LMG 19158</name>
    <dbReference type="NCBI Taxonomy" id="870967"/>
    <lineage>
        <taxon>Bacteria</taxon>
        <taxon>Pseudomonadati</taxon>
        <taxon>Pseudomonadota</taxon>
        <taxon>Gammaproteobacteria</taxon>
        <taxon>Vibrionales</taxon>
        <taxon>Vibrionaceae</taxon>
        <taxon>Vibrio</taxon>
    </lineage>
</organism>
<feature type="region of interest" description="Disordered" evidence="1">
    <location>
        <begin position="1"/>
        <end position="54"/>
    </location>
</feature>
<comment type="caution">
    <text evidence="2">The sequence shown here is derived from an EMBL/GenBank/DDBJ whole genome shotgun (WGS) entry which is preliminary data.</text>
</comment>
<dbReference type="EMBL" id="AFWE01000144">
    <property type="protein sequence ID" value="EGU35466.1"/>
    <property type="molecule type" value="Genomic_DNA"/>
</dbReference>
<dbReference type="Proteomes" id="UP000004349">
    <property type="component" value="Unassembled WGS sequence"/>
</dbReference>
<gene>
    <name evidence="2" type="ORF">VIS19158_19672</name>
</gene>
<reference evidence="2 3" key="1">
    <citation type="journal article" date="2012" name="Int. J. Syst. Evol. Microbiol.">
        <title>Vibrio caribbeanicus sp. nov., isolated from the marine sponge Scleritoderma cyanea.</title>
        <authorList>
            <person name="Hoffmann M."/>
            <person name="Monday S.R."/>
            <person name="Allard M.W."/>
            <person name="Strain E.A."/>
            <person name="Whittaker P."/>
            <person name="Naum M."/>
            <person name="McCarthy P.J."/>
            <person name="Lopez J.V."/>
            <person name="Fischer M."/>
            <person name="Brown E.W."/>
        </authorList>
    </citation>
    <scope>NUCLEOTIDE SEQUENCE [LARGE SCALE GENOMIC DNA]</scope>
    <source>
        <strain evidence="2 3">LMG 19158</strain>
    </source>
</reference>
<accession>F9RPJ2</accession>
<name>F9RPJ2_9VIBR</name>
<proteinExistence type="predicted"/>
<protein>
    <submittedName>
        <fullName evidence="2">Uncharacterized protein</fullName>
    </submittedName>
</protein>
<sequence length="109" mass="13178">MRKRESEKARKRESEKARKRESEKARKRESEKARKRESEKARKRESEKARKRESEKAIIRVVWLSLRNQLKITKKSHLPRQQTAIPRRKKRRLKPPFILIPIGEGIDID</sequence>
<evidence type="ECO:0000313" key="3">
    <source>
        <dbReference type="Proteomes" id="UP000004349"/>
    </source>
</evidence>
<dbReference type="AlphaFoldDB" id="F9RPJ2"/>
<evidence type="ECO:0000313" key="2">
    <source>
        <dbReference type="EMBL" id="EGU35466.1"/>
    </source>
</evidence>
<evidence type="ECO:0000256" key="1">
    <source>
        <dbReference type="SAM" id="MobiDB-lite"/>
    </source>
</evidence>